<keyword evidence="3 6" id="KW-0378">Hydrolase</keyword>
<dbReference type="FunFam" id="3.40.50.1820:FF:000092">
    <property type="entry name" value="Carboxylic ester hydrolase"/>
    <property type="match status" value="1"/>
</dbReference>
<protein>
    <recommendedName>
        <fullName evidence="6">Carboxylic ester hydrolase</fullName>
        <ecNumber evidence="6">3.1.1.-</ecNumber>
    </recommendedName>
</protein>
<feature type="domain" description="Carboxylesterase type B" evidence="7">
    <location>
        <begin position="2"/>
        <end position="518"/>
    </location>
</feature>
<proteinExistence type="evidence at transcript level"/>
<evidence type="ECO:0000259" key="7">
    <source>
        <dbReference type="Pfam" id="PF00135"/>
    </source>
</evidence>
<dbReference type="InterPro" id="IPR002018">
    <property type="entry name" value="CarbesteraseB"/>
</dbReference>
<evidence type="ECO:0000313" key="8">
    <source>
        <dbReference type="EMBL" id="JAB56762.1"/>
    </source>
</evidence>
<dbReference type="EMBL" id="GANO01003109">
    <property type="protein sequence ID" value="JAB56762.1"/>
    <property type="molecule type" value="mRNA"/>
</dbReference>
<accession>U5EW54</accession>
<evidence type="ECO:0000256" key="4">
    <source>
        <dbReference type="ARBA" id="ARBA00023157"/>
    </source>
</evidence>
<dbReference type="PANTHER" id="PTHR43142">
    <property type="entry name" value="CARBOXYLIC ESTER HYDROLASE"/>
    <property type="match status" value="1"/>
</dbReference>
<organism evidence="8">
    <name type="scientific">Corethrella appendiculata</name>
    <dbReference type="NCBI Taxonomy" id="1370023"/>
    <lineage>
        <taxon>Eukaryota</taxon>
        <taxon>Metazoa</taxon>
        <taxon>Ecdysozoa</taxon>
        <taxon>Arthropoda</taxon>
        <taxon>Hexapoda</taxon>
        <taxon>Insecta</taxon>
        <taxon>Pterygota</taxon>
        <taxon>Neoptera</taxon>
        <taxon>Endopterygota</taxon>
        <taxon>Diptera</taxon>
        <taxon>Nematocera</taxon>
        <taxon>Culicoidea</taxon>
        <taxon>Chaoboridae</taxon>
        <taxon>Corethrella</taxon>
    </lineage>
</organism>
<dbReference type="Pfam" id="PF00135">
    <property type="entry name" value="COesterase"/>
    <property type="match status" value="1"/>
</dbReference>
<keyword evidence="4" id="KW-1015">Disulfide bond</keyword>
<name>U5EW54_9DIPT</name>
<dbReference type="SUPFAM" id="SSF53474">
    <property type="entry name" value="alpha/beta-Hydrolases"/>
    <property type="match status" value="1"/>
</dbReference>
<evidence type="ECO:0000256" key="2">
    <source>
        <dbReference type="ARBA" id="ARBA00022487"/>
    </source>
</evidence>
<reference evidence="8" key="1">
    <citation type="journal article" date="2014" name="Insect Biochem. Mol. Biol.">
        <title>An insight into the sialome of the frog biting fly, Corethrella appendiculata.</title>
        <authorList>
            <person name="Ribeiro J.M.C."/>
            <person name="Chagas A.C."/>
            <person name="Pham V.M."/>
            <person name="Lounibos L.P."/>
            <person name="Calvo E."/>
        </authorList>
    </citation>
    <scope>NUCLEOTIDE SEQUENCE</scope>
    <source>
        <tissue evidence="8">Salivary glands</tissue>
    </source>
</reference>
<keyword evidence="2" id="KW-0719">Serine esterase</keyword>
<sequence>VQIQLDCGKIRGLHEKLPNNADVFVFKGIPYAQPPIGKLRFKAPVPLAKFPNEVLDCTKERDNCYSKLMTGPGSEDCLYLNVFTPKLPSSGSKLLSVMFWIHGGGFETGSGDSVIYSPNYLVQENVVFVSINYRLGPLGFLYLPGAGIEGNAGLKDQLLALKWVHKNINLFGGDPNNVTLFGESAGAASVHLHYLSPVSRKYFHKAICQSGTALMEFVLQHKPEKKARNLAKIFGCDNGSDADVLETLRNANYKDLIKNAEKVVTLEEKRSGIALSFKPVVESSVTLESIVTKSPFDSIRETYSTQIPIIMGLSDKEGLMLLENSLQHAKQTNKNLTRLIPRVFKLPEDKKQPFAESIKKLYFKNEEIGQSTRLQLTEFLTDYHFKQLAHCTMAMHLKYQRNSPLFFYVFKFDGELNLYKKTVYHTDIEGACHADELGYLFNVSFLPNPNENSDEARVRNNMCKLWTNFAKSGNPSLSSLKWTPMKFDTRDRFTLNYLEIDKKLRIVQENENERIKFWKDAHKLSNTDVVKPKL</sequence>
<dbReference type="Gene3D" id="3.40.50.1820">
    <property type="entry name" value="alpha/beta hydrolase"/>
    <property type="match status" value="1"/>
</dbReference>
<dbReference type="InterPro" id="IPR019819">
    <property type="entry name" value="Carboxylesterase_B_CS"/>
</dbReference>
<evidence type="ECO:0000256" key="1">
    <source>
        <dbReference type="ARBA" id="ARBA00005964"/>
    </source>
</evidence>
<dbReference type="InterPro" id="IPR029058">
    <property type="entry name" value="AB_hydrolase_fold"/>
</dbReference>
<dbReference type="PANTHER" id="PTHR43142:SF1">
    <property type="entry name" value="CARBOXYLIC ESTER HYDROLASE"/>
    <property type="match status" value="1"/>
</dbReference>
<dbReference type="ESTHER" id="9dipt-u5ew54">
    <property type="family name" value="Carb_B_Arthropoda"/>
</dbReference>
<dbReference type="PROSITE" id="PS00941">
    <property type="entry name" value="CARBOXYLESTERASE_B_2"/>
    <property type="match status" value="1"/>
</dbReference>
<evidence type="ECO:0000256" key="5">
    <source>
        <dbReference type="ARBA" id="ARBA00023180"/>
    </source>
</evidence>
<dbReference type="PROSITE" id="PS00122">
    <property type="entry name" value="CARBOXYLESTERASE_B_1"/>
    <property type="match status" value="1"/>
</dbReference>
<evidence type="ECO:0000256" key="6">
    <source>
        <dbReference type="RuleBase" id="RU361235"/>
    </source>
</evidence>
<dbReference type="EC" id="3.1.1.-" evidence="6"/>
<dbReference type="InterPro" id="IPR019826">
    <property type="entry name" value="Carboxylesterase_B_AS"/>
</dbReference>
<comment type="similarity">
    <text evidence="1 6">Belongs to the type-B carboxylesterase/lipase family.</text>
</comment>
<dbReference type="GO" id="GO:0052689">
    <property type="term" value="F:carboxylic ester hydrolase activity"/>
    <property type="evidence" value="ECO:0007669"/>
    <property type="project" value="UniProtKB-KW"/>
</dbReference>
<feature type="non-terminal residue" evidence="8">
    <location>
        <position position="1"/>
    </location>
</feature>
<keyword evidence="5" id="KW-0325">Glycoprotein</keyword>
<evidence type="ECO:0000256" key="3">
    <source>
        <dbReference type="ARBA" id="ARBA00022801"/>
    </source>
</evidence>
<dbReference type="AlphaFoldDB" id="U5EW54"/>